<dbReference type="EMBL" id="JBKBDE010000010">
    <property type="protein sequence ID" value="MFN6553887.1"/>
    <property type="molecule type" value="Genomic_DNA"/>
</dbReference>
<name>A0ABW9M3Q0_9MYCO</name>
<evidence type="ECO:0000313" key="2">
    <source>
        <dbReference type="Proteomes" id="UP001635817"/>
    </source>
</evidence>
<evidence type="ECO:0000313" key="1">
    <source>
        <dbReference type="EMBL" id="MFN6553887.1"/>
    </source>
</evidence>
<proteinExistence type="predicted"/>
<organism evidence="1 2">
    <name type="scientific">Mycolicibacterium septicum</name>
    <dbReference type="NCBI Taxonomy" id="98668"/>
    <lineage>
        <taxon>Bacteria</taxon>
        <taxon>Bacillati</taxon>
        <taxon>Actinomycetota</taxon>
        <taxon>Actinomycetes</taxon>
        <taxon>Mycobacteriales</taxon>
        <taxon>Mycobacteriaceae</taxon>
        <taxon>Mycolicibacterium</taxon>
    </lineage>
</organism>
<accession>A0ABW9M3Q0</accession>
<keyword evidence="2" id="KW-1185">Reference proteome</keyword>
<comment type="caution">
    <text evidence="1">The sequence shown here is derived from an EMBL/GenBank/DDBJ whole genome shotgun (WGS) entry which is preliminary data.</text>
</comment>
<protein>
    <submittedName>
        <fullName evidence="1">Uncharacterized protein</fullName>
    </submittedName>
</protein>
<dbReference type="RefSeq" id="WP_409552082.1">
    <property type="nucleotide sequence ID" value="NZ_JBKBDE010000010.1"/>
</dbReference>
<gene>
    <name evidence="1" type="ORF">ACK4CP_26080</name>
</gene>
<sequence>MDQKVAMKQQQAEPALTDGNPSATCGLIATVSAPNMKLAFGVGAGLFALLPNYRKALANDPPREGFNEVWTFTREIHLVINKRAA</sequence>
<reference evidence="1 2" key="1">
    <citation type="submission" date="2024-12" db="EMBL/GenBank/DDBJ databases">
        <title>The coexistence of Mycolicibacterium septicum and Mycolicibacterium nivoides in clinical samples.</title>
        <authorList>
            <person name="Wang C."/>
            <person name="Feng Y."/>
            <person name="Zong Z."/>
        </authorList>
    </citation>
    <scope>NUCLEOTIDE SEQUENCE [LARGE SCALE GENOMIC DNA]</scope>
    <source>
        <strain evidence="1 2">120310</strain>
    </source>
</reference>
<dbReference type="Proteomes" id="UP001635817">
    <property type="component" value="Unassembled WGS sequence"/>
</dbReference>